<reference evidence="5" key="1">
    <citation type="journal article" date="2019" name="Nat. Commun.">
        <title>Expansion of phycobilisome linker gene families in mesophilic red algae.</title>
        <authorList>
            <person name="Lee J."/>
            <person name="Kim D."/>
            <person name="Bhattacharya D."/>
            <person name="Yoon H.S."/>
        </authorList>
    </citation>
    <scope>NUCLEOTIDE SEQUENCE [LARGE SCALE GENOMIC DNA]</scope>
    <source>
        <strain evidence="5">CCMP 1328</strain>
    </source>
</reference>
<dbReference type="InterPro" id="IPR013783">
    <property type="entry name" value="Ig-like_fold"/>
</dbReference>
<evidence type="ECO:0000256" key="2">
    <source>
        <dbReference type="SAM" id="Phobius"/>
    </source>
</evidence>
<dbReference type="Proteomes" id="UP000324585">
    <property type="component" value="Unassembled WGS sequence"/>
</dbReference>
<feature type="domain" description="AMP-activated protein kinase glycogen-binding" evidence="3">
    <location>
        <begin position="118"/>
        <end position="180"/>
    </location>
</feature>
<dbReference type="InterPro" id="IPR014756">
    <property type="entry name" value="Ig_E-set"/>
</dbReference>
<evidence type="ECO:0000313" key="4">
    <source>
        <dbReference type="EMBL" id="KAA8499850.1"/>
    </source>
</evidence>
<keyword evidence="2" id="KW-0472">Membrane</keyword>
<evidence type="ECO:0000259" key="3">
    <source>
        <dbReference type="Pfam" id="PF16561"/>
    </source>
</evidence>
<dbReference type="EMBL" id="VRMN01000001">
    <property type="protein sequence ID" value="KAA8499850.1"/>
    <property type="molecule type" value="Genomic_DNA"/>
</dbReference>
<organism evidence="4 5">
    <name type="scientific">Porphyridium purpureum</name>
    <name type="common">Red alga</name>
    <name type="synonym">Porphyridium cruentum</name>
    <dbReference type="NCBI Taxonomy" id="35688"/>
    <lineage>
        <taxon>Eukaryota</taxon>
        <taxon>Rhodophyta</taxon>
        <taxon>Bangiophyceae</taxon>
        <taxon>Porphyridiales</taxon>
        <taxon>Porphyridiaceae</taxon>
        <taxon>Porphyridium</taxon>
    </lineage>
</organism>
<evidence type="ECO:0000313" key="5">
    <source>
        <dbReference type="Proteomes" id="UP000324585"/>
    </source>
</evidence>
<evidence type="ECO:0000256" key="1">
    <source>
        <dbReference type="SAM" id="MobiDB-lite"/>
    </source>
</evidence>
<comment type="caution">
    <text evidence="4">The sequence shown here is derived from an EMBL/GenBank/DDBJ whole genome shotgun (WGS) entry which is preliminary data.</text>
</comment>
<sequence length="306" mass="33107">MARSRIGSEMSLVDVDVAECDSVFGAAAEPGSSGTAMRSAAVRANIRRAKNVHAYQHGEHGEHAEYGSSSALSGLLSRAGSSTAPVATHRKESPQPQPPKAALTYVEFVYYARGEMPQSVEILGDWNGWEAVPLHDAGKRLWRVVVLLPAGYHEFVYCVNGELRLSEVHPKTSDGRSNWRHVVGTSRARNHLPNQGRLFLSKGMIDVIEYVSRSLARSASVASLVGSGGAAGDELSEMSSVTSSETDEEGQEPSYFLEKTRSLGQPLSRATSTLGVSFNCKTLYAGILFFLVIYFVMYATLSQSSQ</sequence>
<protein>
    <recommendedName>
        <fullName evidence="3">AMP-activated protein kinase glycogen-binding domain-containing protein</fullName>
    </recommendedName>
</protein>
<keyword evidence="5" id="KW-1185">Reference proteome</keyword>
<dbReference type="OrthoDB" id="531008at2759"/>
<gene>
    <name evidence="4" type="ORF">FVE85_7435</name>
</gene>
<proteinExistence type="predicted"/>
<feature type="transmembrane region" description="Helical" evidence="2">
    <location>
        <begin position="283"/>
        <end position="301"/>
    </location>
</feature>
<dbReference type="CDD" id="cd02859">
    <property type="entry name" value="E_set_AMPKbeta_like_N"/>
    <property type="match status" value="1"/>
</dbReference>
<dbReference type="SUPFAM" id="SSF81296">
    <property type="entry name" value="E set domains"/>
    <property type="match status" value="1"/>
</dbReference>
<dbReference type="InterPro" id="IPR032640">
    <property type="entry name" value="AMPK1_CBM"/>
</dbReference>
<dbReference type="Pfam" id="PF16561">
    <property type="entry name" value="AMPK1_CBM"/>
    <property type="match status" value="1"/>
</dbReference>
<accession>A0A5J4Z9P8</accession>
<feature type="region of interest" description="Disordered" evidence="1">
    <location>
        <begin position="226"/>
        <end position="254"/>
    </location>
</feature>
<keyword evidence="2" id="KW-0812">Transmembrane</keyword>
<dbReference type="Gene3D" id="2.60.40.10">
    <property type="entry name" value="Immunoglobulins"/>
    <property type="match status" value="1"/>
</dbReference>
<dbReference type="AlphaFoldDB" id="A0A5J4Z9P8"/>
<keyword evidence="2" id="KW-1133">Transmembrane helix</keyword>
<name>A0A5J4Z9P8_PORPP</name>